<comment type="similarity">
    <text evidence="3">In the N-terminal section; belongs to the phytochrome family.</text>
</comment>
<dbReference type="PANTHER" id="PTHR45339:SF1">
    <property type="entry name" value="HYBRID SIGNAL TRANSDUCTION HISTIDINE KINASE J"/>
    <property type="match status" value="1"/>
</dbReference>
<organism evidence="24 25">
    <name type="scientific">Acetitomaculum ruminis DSM 5522</name>
    <dbReference type="NCBI Taxonomy" id="1120918"/>
    <lineage>
        <taxon>Bacteria</taxon>
        <taxon>Bacillati</taxon>
        <taxon>Bacillota</taxon>
        <taxon>Clostridia</taxon>
        <taxon>Lachnospirales</taxon>
        <taxon>Lachnospiraceae</taxon>
        <taxon>Acetitomaculum</taxon>
    </lineage>
</organism>
<name>A0A1I0X011_9FIRM</name>
<evidence type="ECO:0000256" key="3">
    <source>
        <dbReference type="ARBA" id="ARBA00006402"/>
    </source>
</evidence>
<dbReference type="EC" id="2.7.13.3" evidence="4"/>
<keyword evidence="12" id="KW-0067">ATP-binding</keyword>
<dbReference type="RefSeq" id="WP_092871163.1">
    <property type="nucleotide sequence ID" value="NZ_FOJY01000005.1"/>
</dbReference>
<keyword evidence="25" id="KW-1185">Reference proteome</keyword>
<protein>
    <recommendedName>
        <fullName evidence="19">Circadian input-output histidine kinase CikA</fullName>
        <ecNumber evidence="4">2.7.13.3</ecNumber>
    </recommendedName>
    <alternativeName>
        <fullName evidence="18">Sensory/regulatory protein RpfC</fullName>
    </alternativeName>
    <alternativeName>
        <fullName evidence="5">Stage 0 sporulation protein A homolog</fullName>
    </alternativeName>
</protein>
<evidence type="ECO:0000256" key="11">
    <source>
        <dbReference type="ARBA" id="ARBA00022777"/>
    </source>
</evidence>
<dbReference type="Proteomes" id="UP000198838">
    <property type="component" value="Unassembled WGS sequence"/>
</dbReference>
<dbReference type="FunFam" id="3.30.565.10:FF:000010">
    <property type="entry name" value="Sensor histidine kinase RcsC"/>
    <property type="match status" value="1"/>
</dbReference>
<dbReference type="SMART" id="SM00387">
    <property type="entry name" value="HATPase_c"/>
    <property type="match status" value="1"/>
</dbReference>
<evidence type="ECO:0000256" key="18">
    <source>
        <dbReference type="ARBA" id="ARBA00068150"/>
    </source>
</evidence>
<evidence type="ECO:0000256" key="9">
    <source>
        <dbReference type="ARBA" id="ARBA00022692"/>
    </source>
</evidence>
<evidence type="ECO:0000256" key="13">
    <source>
        <dbReference type="ARBA" id="ARBA00022989"/>
    </source>
</evidence>
<evidence type="ECO:0000313" key="25">
    <source>
        <dbReference type="Proteomes" id="UP000198838"/>
    </source>
</evidence>
<dbReference type="AlphaFoldDB" id="A0A1I0X011"/>
<feature type="transmembrane region" description="Helical" evidence="21">
    <location>
        <begin position="6"/>
        <end position="27"/>
    </location>
</feature>
<evidence type="ECO:0000256" key="7">
    <source>
        <dbReference type="ARBA" id="ARBA00022553"/>
    </source>
</evidence>
<evidence type="ECO:0000256" key="14">
    <source>
        <dbReference type="ARBA" id="ARBA00023012"/>
    </source>
</evidence>
<dbReference type="Gene3D" id="1.20.120.160">
    <property type="entry name" value="HPT domain"/>
    <property type="match status" value="1"/>
</dbReference>
<comment type="subunit">
    <text evidence="17">At low DSF concentrations, interacts with RpfF.</text>
</comment>
<evidence type="ECO:0000259" key="22">
    <source>
        <dbReference type="PROSITE" id="PS50109"/>
    </source>
</evidence>
<keyword evidence="8" id="KW-0808">Transferase</keyword>
<keyword evidence="11 24" id="KW-0418">Kinase</keyword>
<comment type="function">
    <text evidence="16">May play the central regulatory role in sporulation. It may be an element of the effector pathway responsible for the activation of sporulation genes in response to nutritional stress. Spo0A may act in concert with spo0H (a sigma factor) to control the expression of some genes that are critical to the sporulation process.</text>
</comment>
<dbReference type="Gene3D" id="1.10.287.130">
    <property type="match status" value="1"/>
</dbReference>
<keyword evidence="9 21" id="KW-0812">Transmembrane</keyword>
<feature type="domain" description="Histidine kinase" evidence="22">
    <location>
        <begin position="323"/>
        <end position="543"/>
    </location>
</feature>
<keyword evidence="10" id="KW-0547">Nucleotide-binding</keyword>
<dbReference type="Pfam" id="PF00072">
    <property type="entry name" value="Response_reg"/>
    <property type="match status" value="1"/>
</dbReference>
<dbReference type="Gene3D" id="3.30.450.20">
    <property type="entry name" value="PAS domain"/>
    <property type="match status" value="1"/>
</dbReference>
<dbReference type="InterPro" id="IPR003594">
    <property type="entry name" value="HATPase_dom"/>
</dbReference>
<evidence type="ECO:0000256" key="19">
    <source>
        <dbReference type="ARBA" id="ARBA00074306"/>
    </source>
</evidence>
<dbReference type="GO" id="GO:0000155">
    <property type="term" value="F:phosphorelay sensor kinase activity"/>
    <property type="evidence" value="ECO:0007669"/>
    <property type="project" value="InterPro"/>
</dbReference>
<dbReference type="InterPro" id="IPR005467">
    <property type="entry name" value="His_kinase_dom"/>
</dbReference>
<feature type="transmembrane region" description="Helical" evidence="21">
    <location>
        <begin position="283"/>
        <end position="305"/>
    </location>
</feature>
<evidence type="ECO:0000256" key="17">
    <source>
        <dbReference type="ARBA" id="ARBA00064003"/>
    </source>
</evidence>
<feature type="domain" description="Response regulatory" evidence="23">
    <location>
        <begin position="684"/>
        <end position="802"/>
    </location>
</feature>
<dbReference type="GO" id="GO:0005886">
    <property type="term" value="C:plasma membrane"/>
    <property type="evidence" value="ECO:0007669"/>
    <property type="project" value="UniProtKB-SubCell"/>
</dbReference>
<proteinExistence type="inferred from homology"/>
<keyword evidence="13 21" id="KW-1133">Transmembrane helix</keyword>
<dbReference type="InterPro" id="IPR011006">
    <property type="entry name" value="CheY-like_superfamily"/>
</dbReference>
<dbReference type="PRINTS" id="PR00344">
    <property type="entry name" value="BCTRLSENSOR"/>
</dbReference>
<dbReference type="Pfam" id="PF02518">
    <property type="entry name" value="HATPase_c"/>
    <property type="match status" value="1"/>
</dbReference>
<dbReference type="CDD" id="cd17546">
    <property type="entry name" value="REC_hyHK_CKI1_RcsC-like"/>
    <property type="match status" value="1"/>
</dbReference>
<dbReference type="InterPro" id="IPR036097">
    <property type="entry name" value="HisK_dim/P_sf"/>
</dbReference>
<dbReference type="SUPFAM" id="SSF55874">
    <property type="entry name" value="ATPase domain of HSP90 chaperone/DNA topoisomerase II/histidine kinase"/>
    <property type="match status" value="1"/>
</dbReference>
<evidence type="ECO:0000256" key="21">
    <source>
        <dbReference type="SAM" id="Phobius"/>
    </source>
</evidence>
<evidence type="ECO:0000256" key="5">
    <source>
        <dbReference type="ARBA" id="ARBA00018672"/>
    </source>
</evidence>
<dbReference type="SMART" id="SM00388">
    <property type="entry name" value="HisKA"/>
    <property type="match status" value="1"/>
</dbReference>
<dbReference type="CDD" id="cd00082">
    <property type="entry name" value="HisKA"/>
    <property type="match status" value="1"/>
</dbReference>
<evidence type="ECO:0000256" key="10">
    <source>
        <dbReference type="ARBA" id="ARBA00022741"/>
    </source>
</evidence>
<dbReference type="InterPro" id="IPR003661">
    <property type="entry name" value="HisK_dim/P_dom"/>
</dbReference>
<dbReference type="SUPFAM" id="SSF47384">
    <property type="entry name" value="Homodimeric domain of signal transducing histidine kinase"/>
    <property type="match status" value="1"/>
</dbReference>
<keyword evidence="15 21" id="KW-0472">Membrane</keyword>
<evidence type="ECO:0000256" key="1">
    <source>
        <dbReference type="ARBA" id="ARBA00000085"/>
    </source>
</evidence>
<dbReference type="Gene3D" id="3.40.50.2300">
    <property type="match status" value="1"/>
</dbReference>
<gene>
    <name evidence="24" type="ORF">SAMN05216249_10579</name>
</gene>
<comment type="catalytic activity">
    <reaction evidence="1">
        <text>ATP + protein L-histidine = ADP + protein N-phospho-L-histidine.</text>
        <dbReference type="EC" id="2.7.13.3"/>
    </reaction>
</comment>
<dbReference type="PROSITE" id="PS50109">
    <property type="entry name" value="HIS_KIN"/>
    <property type="match status" value="1"/>
</dbReference>
<keyword evidence="7 20" id="KW-0597">Phosphoprotein</keyword>
<evidence type="ECO:0000256" key="20">
    <source>
        <dbReference type="PROSITE-ProRule" id="PRU00169"/>
    </source>
</evidence>
<dbReference type="GO" id="GO:0005524">
    <property type="term" value="F:ATP binding"/>
    <property type="evidence" value="ECO:0007669"/>
    <property type="project" value="UniProtKB-KW"/>
</dbReference>
<dbReference type="STRING" id="1120918.SAMN05216249_10579"/>
<dbReference type="Pfam" id="PF00512">
    <property type="entry name" value="HisKA"/>
    <property type="match status" value="1"/>
</dbReference>
<dbReference type="SUPFAM" id="SSF47226">
    <property type="entry name" value="Histidine-containing phosphotransfer domain, HPT domain"/>
    <property type="match status" value="1"/>
</dbReference>
<dbReference type="OrthoDB" id="9813048at2"/>
<evidence type="ECO:0000256" key="8">
    <source>
        <dbReference type="ARBA" id="ARBA00022679"/>
    </source>
</evidence>
<feature type="modified residue" description="4-aspartylphosphate" evidence="20">
    <location>
        <position position="733"/>
    </location>
</feature>
<evidence type="ECO:0000256" key="6">
    <source>
        <dbReference type="ARBA" id="ARBA00022475"/>
    </source>
</evidence>
<dbReference type="CDD" id="cd16922">
    <property type="entry name" value="HATPase_EvgS-ArcB-TorS-like"/>
    <property type="match status" value="1"/>
</dbReference>
<reference evidence="24 25" key="1">
    <citation type="submission" date="2016-10" db="EMBL/GenBank/DDBJ databases">
        <authorList>
            <person name="de Groot N.N."/>
        </authorList>
    </citation>
    <scope>NUCLEOTIDE SEQUENCE [LARGE SCALE GENOMIC DNA]</scope>
    <source>
        <strain evidence="24 25">DSM 5522</strain>
    </source>
</reference>
<dbReference type="PANTHER" id="PTHR45339">
    <property type="entry name" value="HYBRID SIGNAL TRANSDUCTION HISTIDINE KINASE J"/>
    <property type="match status" value="1"/>
</dbReference>
<dbReference type="EMBL" id="FOJY01000005">
    <property type="protein sequence ID" value="SFA93718.1"/>
    <property type="molecule type" value="Genomic_DNA"/>
</dbReference>
<evidence type="ECO:0000256" key="15">
    <source>
        <dbReference type="ARBA" id="ARBA00023136"/>
    </source>
</evidence>
<evidence type="ECO:0000256" key="16">
    <source>
        <dbReference type="ARBA" id="ARBA00024867"/>
    </source>
</evidence>
<dbReference type="SUPFAM" id="SSF52172">
    <property type="entry name" value="CheY-like"/>
    <property type="match status" value="1"/>
</dbReference>
<accession>A0A1I0X011</accession>
<dbReference type="InterPro" id="IPR001789">
    <property type="entry name" value="Sig_transdc_resp-reg_receiver"/>
</dbReference>
<evidence type="ECO:0000256" key="2">
    <source>
        <dbReference type="ARBA" id="ARBA00004651"/>
    </source>
</evidence>
<dbReference type="FunFam" id="1.10.287.130:FF:000002">
    <property type="entry name" value="Two-component osmosensing histidine kinase"/>
    <property type="match status" value="1"/>
</dbReference>
<dbReference type="InterPro" id="IPR036641">
    <property type="entry name" value="HPT_dom_sf"/>
</dbReference>
<keyword evidence="6" id="KW-1003">Cell membrane</keyword>
<evidence type="ECO:0000256" key="4">
    <source>
        <dbReference type="ARBA" id="ARBA00012438"/>
    </source>
</evidence>
<evidence type="ECO:0000259" key="23">
    <source>
        <dbReference type="PROSITE" id="PS50110"/>
    </source>
</evidence>
<evidence type="ECO:0000313" key="24">
    <source>
        <dbReference type="EMBL" id="SFA93718.1"/>
    </source>
</evidence>
<evidence type="ECO:0000256" key="12">
    <source>
        <dbReference type="ARBA" id="ARBA00022840"/>
    </source>
</evidence>
<dbReference type="InterPro" id="IPR036890">
    <property type="entry name" value="HATPase_C_sf"/>
</dbReference>
<comment type="subcellular location">
    <subcellularLocation>
        <location evidence="2">Cell membrane</location>
        <topology evidence="2">Multi-pass membrane protein</topology>
    </subcellularLocation>
</comment>
<dbReference type="InterPro" id="IPR004358">
    <property type="entry name" value="Sig_transdc_His_kin-like_C"/>
</dbReference>
<keyword evidence="14" id="KW-0902">Two-component regulatory system</keyword>
<dbReference type="SMART" id="SM00448">
    <property type="entry name" value="REC"/>
    <property type="match status" value="1"/>
</dbReference>
<sequence length="944" mass="109022">MKNRKIILITAGIMAFIAIVTGILICYNQIVFKVWTSEIEAAQDRNALCADRFEEFIDNNLNLLKVFAVSYQSGDVSDDEIEHNINDIENYYIYSLYKHCVFYIKADGDMKNSNSEISDFIDSKEIFNDIKNEEEDSCVMAYYPNEKNNKGCILVFAQKFKNKDEVDGVMGIVLYFDDIRKMISNHELIKNGEVYVIFPNGDIVYHPENKYQKEDDFVNTRDIEDDELINFFKSSNARNKEGITDTDNIKRICFSSYIYYGEIKFITVVNEESFGLAKRTIKFYYYIVAFSGVLISLLFITIFIWRINKADAANKAKSEFLANMSHEIRTPMNAITGMAEMLLRGNLPPQEREYVSQIKIAGQNLLSIINDILDFSKIESGKLDYIEAEYETISLEEDIEGIISNRIINKNVEFVIDINPNLPAKLYGDSSRIRQVILNFINNAVKFTERGKVEFKLDFKRNEEDFLLMASIIDSGQGIKPEDLNKLFKSFAQVNKDINKSKEGTGLGLAISKKIIESMKGQVGVKSEFGKGSEFYFSLPQKVVDYLPIAMVNEPLQIRAGKLISNIYADEILGSIFDELGVIYTDYKNVFDIVTAHKEHLTHVFVDEVYLNDTVKRFINVTENIIFIVIVSFDTDVTKFGHVKCRYLRKPVNSVKIAEFLNESDYKKKEVMAEYEKFTASEAEILIVDDNKVNQTVVKGLLKPLNMKIDLVYSGFDAIEKVSNKKYDIIFMDHMMPEMDGIETTKRIRNMKGEYYKKVPIIALTANALEGMEELFLAEGMNDYVEKPIEMSKITEILLKWLPKEKIEHGTYVTVGDDEDDKDMKEFLLRLNENGFNPDAVLLMFESISSYREELEKFYKEMDYKMGQILKYVKEKKTNLFTVEMHTVRDKAQKFGFTELFEKAEYLEHCGYKDNVDEIKNNMSAFVEEYEKVKKKISTVLNNK</sequence>
<dbReference type="Gene3D" id="3.30.565.10">
    <property type="entry name" value="Histidine kinase-like ATPase, C-terminal domain"/>
    <property type="match status" value="1"/>
</dbReference>
<dbReference type="PROSITE" id="PS50110">
    <property type="entry name" value="RESPONSE_REGULATORY"/>
    <property type="match status" value="1"/>
</dbReference>